<dbReference type="EMBL" id="SRLO01000382">
    <property type="protein sequence ID" value="TNN58346.1"/>
    <property type="molecule type" value="Genomic_DNA"/>
</dbReference>
<dbReference type="Proteomes" id="UP000314294">
    <property type="component" value="Unassembled WGS sequence"/>
</dbReference>
<reference evidence="2 3" key="1">
    <citation type="submission" date="2019-03" db="EMBL/GenBank/DDBJ databases">
        <title>First draft genome of Liparis tanakae, snailfish: a comprehensive survey of snailfish specific genes.</title>
        <authorList>
            <person name="Kim W."/>
            <person name="Song I."/>
            <person name="Jeong J.-H."/>
            <person name="Kim D."/>
            <person name="Kim S."/>
            <person name="Ryu S."/>
            <person name="Song J.Y."/>
            <person name="Lee S.K."/>
        </authorList>
    </citation>
    <scope>NUCLEOTIDE SEQUENCE [LARGE SCALE GENOMIC DNA]</scope>
    <source>
        <tissue evidence="2">Muscle</tissue>
    </source>
</reference>
<proteinExistence type="predicted"/>
<organism evidence="2 3">
    <name type="scientific">Liparis tanakae</name>
    <name type="common">Tanaka's snailfish</name>
    <dbReference type="NCBI Taxonomy" id="230148"/>
    <lineage>
        <taxon>Eukaryota</taxon>
        <taxon>Metazoa</taxon>
        <taxon>Chordata</taxon>
        <taxon>Craniata</taxon>
        <taxon>Vertebrata</taxon>
        <taxon>Euteleostomi</taxon>
        <taxon>Actinopterygii</taxon>
        <taxon>Neopterygii</taxon>
        <taxon>Teleostei</taxon>
        <taxon>Neoteleostei</taxon>
        <taxon>Acanthomorphata</taxon>
        <taxon>Eupercaria</taxon>
        <taxon>Perciformes</taxon>
        <taxon>Cottioidei</taxon>
        <taxon>Cottales</taxon>
        <taxon>Liparidae</taxon>
        <taxon>Liparis</taxon>
    </lineage>
</organism>
<evidence type="ECO:0000313" key="2">
    <source>
        <dbReference type="EMBL" id="TNN58346.1"/>
    </source>
</evidence>
<dbReference type="AlphaFoldDB" id="A0A4Z2GXV3"/>
<protein>
    <submittedName>
        <fullName evidence="2">Uncharacterized protein</fullName>
    </submittedName>
</protein>
<gene>
    <name evidence="2" type="ORF">EYF80_031468</name>
</gene>
<feature type="region of interest" description="Disordered" evidence="1">
    <location>
        <begin position="33"/>
        <end position="65"/>
    </location>
</feature>
<accession>A0A4Z2GXV3</accession>
<name>A0A4Z2GXV3_9TELE</name>
<sequence length="137" mass="15706">MESPWPINSVTFGLMSGQHYLKGQRRERWRNVREQTVDTRRVKGETGSVRPSQSPRTEASGTGLRWSTSHGTTLLLRYRFETDIANLIFMNTMRGSIRHGEGLRICSSMAHLTVACRMLPSYSRELWVPLGVPRERS</sequence>
<feature type="compositionally biased region" description="Polar residues" evidence="1">
    <location>
        <begin position="49"/>
        <end position="65"/>
    </location>
</feature>
<evidence type="ECO:0000256" key="1">
    <source>
        <dbReference type="SAM" id="MobiDB-lite"/>
    </source>
</evidence>
<evidence type="ECO:0000313" key="3">
    <source>
        <dbReference type="Proteomes" id="UP000314294"/>
    </source>
</evidence>
<comment type="caution">
    <text evidence="2">The sequence shown here is derived from an EMBL/GenBank/DDBJ whole genome shotgun (WGS) entry which is preliminary data.</text>
</comment>
<keyword evidence="3" id="KW-1185">Reference proteome</keyword>
<feature type="compositionally biased region" description="Basic and acidic residues" evidence="1">
    <location>
        <begin position="33"/>
        <end position="44"/>
    </location>
</feature>